<dbReference type="Proteomes" id="UP000002316">
    <property type="component" value="Chromosome 8"/>
</dbReference>
<name>C9ZUK1_TRYB9</name>
<dbReference type="AlphaFoldDB" id="C9ZUK1"/>
<evidence type="ECO:0000256" key="1">
    <source>
        <dbReference type="SAM" id="Phobius"/>
    </source>
</evidence>
<dbReference type="RefSeq" id="XP_011775366.1">
    <property type="nucleotide sequence ID" value="XM_011777064.1"/>
</dbReference>
<proteinExistence type="predicted"/>
<evidence type="ECO:0000313" key="3">
    <source>
        <dbReference type="Proteomes" id="UP000002316"/>
    </source>
</evidence>
<reference evidence="3" key="1">
    <citation type="journal article" date="2010" name="PLoS Negl. Trop. Dis.">
        <title>The genome sequence of Trypanosoma brucei gambiense, causative agent of chronic human african trypanosomiasis.</title>
        <authorList>
            <person name="Jackson A.P."/>
            <person name="Sanders M."/>
            <person name="Berry A."/>
            <person name="McQuillan J."/>
            <person name="Aslett M.A."/>
            <person name="Quail M.A."/>
            <person name="Chukualim B."/>
            <person name="Capewell P."/>
            <person name="MacLeod A."/>
            <person name="Melville S.E."/>
            <person name="Gibson W."/>
            <person name="Barry J.D."/>
            <person name="Berriman M."/>
            <person name="Hertz-Fowler C."/>
        </authorList>
    </citation>
    <scope>NUCLEOTIDE SEQUENCE [LARGE SCALE GENOMIC DNA]</scope>
    <source>
        <strain evidence="3">MHOM/CI/86/DAL972</strain>
    </source>
</reference>
<feature type="transmembrane region" description="Helical" evidence="1">
    <location>
        <begin position="33"/>
        <end position="55"/>
    </location>
</feature>
<dbReference type="EMBL" id="FN554971">
    <property type="protein sequence ID" value="CBH13089.1"/>
    <property type="molecule type" value="Genomic_DNA"/>
</dbReference>
<keyword evidence="1" id="KW-1133">Transmembrane helix</keyword>
<accession>C9ZUK1</accession>
<organism evidence="2 3">
    <name type="scientific">Trypanosoma brucei gambiense (strain MHOM/CI/86/DAL972)</name>
    <dbReference type="NCBI Taxonomy" id="679716"/>
    <lineage>
        <taxon>Eukaryota</taxon>
        <taxon>Discoba</taxon>
        <taxon>Euglenozoa</taxon>
        <taxon>Kinetoplastea</taxon>
        <taxon>Metakinetoplastina</taxon>
        <taxon>Trypanosomatida</taxon>
        <taxon>Trypanosomatidae</taxon>
        <taxon>Trypanosoma</taxon>
    </lineage>
</organism>
<keyword evidence="1" id="KW-0812">Transmembrane</keyword>
<dbReference type="GeneID" id="23863619"/>
<keyword evidence="1" id="KW-0472">Membrane</keyword>
<dbReference type="KEGG" id="tbg:TbgDal_VIII420"/>
<sequence>MCVLQLPFFAFLSFPLLFSLSYGLTTFTVRCFFTFLSTSFPILLLFLIAAPFFFFKAFFPSYHCCRYCTTVILAITIENLCSSYVPFFSPPSLCAPHPCEC</sequence>
<evidence type="ECO:0000313" key="2">
    <source>
        <dbReference type="EMBL" id="CBH13089.1"/>
    </source>
</evidence>
<gene>
    <name evidence="2" type="ORF">TbgDal_VIII420</name>
</gene>
<evidence type="ECO:0008006" key="4">
    <source>
        <dbReference type="Google" id="ProtNLM"/>
    </source>
</evidence>
<protein>
    <recommendedName>
        <fullName evidence="4">T. brucei spp.-specific protein</fullName>
    </recommendedName>
</protein>